<evidence type="ECO:0000256" key="1">
    <source>
        <dbReference type="ARBA" id="ARBA00010617"/>
    </source>
</evidence>
<dbReference type="PRINTS" id="PR00385">
    <property type="entry name" value="P450"/>
</dbReference>
<feature type="binding site" description="axial binding residue" evidence="2">
    <location>
        <position position="450"/>
    </location>
    <ligand>
        <name>heme</name>
        <dbReference type="ChEBI" id="CHEBI:30413"/>
    </ligand>
    <ligandPart>
        <name>Fe</name>
        <dbReference type="ChEBI" id="CHEBI:18248"/>
    </ligandPart>
</feature>
<dbReference type="InterPro" id="IPR002401">
    <property type="entry name" value="Cyt_P450_E_grp-I"/>
</dbReference>
<keyword evidence="2" id="KW-0408">Iron</keyword>
<accession>A0AAW1TCH0</accession>
<evidence type="ECO:0000313" key="3">
    <source>
        <dbReference type="EMBL" id="KAK9867199.1"/>
    </source>
</evidence>
<comment type="caution">
    <text evidence="3">The sequence shown here is derived from an EMBL/GenBank/DDBJ whole genome shotgun (WGS) entry which is preliminary data.</text>
</comment>
<dbReference type="Gene3D" id="1.10.630.10">
    <property type="entry name" value="Cytochrome P450"/>
    <property type="match status" value="1"/>
</dbReference>
<protein>
    <recommendedName>
        <fullName evidence="5">Cytochrome P450</fullName>
    </recommendedName>
</protein>
<dbReference type="GO" id="GO:0020037">
    <property type="term" value="F:heme binding"/>
    <property type="evidence" value="ECO:0007669"/>
    <property type="project" value="InterPro"/>
</dbReference>
<dbReference type="PRINTS" id="PR00463">
    <property type="entry name" value="EP450I"/>
</dbReference>
<comment type="similarity">
    <text evidence="1">Belongs to the cytochrome P450 family.</text>
</comment>
<comment type="cofactor">
    <cofactor evidence="2">
        <name>heme</name>
        <dbReference type="ChEBI" id="CHEBI:30413"/>
    </cofactor>
</comment>
<dbReference type="GO" id="GO:0004497">
    <property type="term" value="F:monooxygenase activity"/>
    <property type="evidence" value="ECO:0007669"/>
    <property type="project" value="InterPro"/>
</dbReference>
<evidence type="ECO:0000256" key="2">
    <source>
        <dbReference type="PIRSR" id="PIRSR602401-1"/>
    </source>
</evidence>
<reference evidence="3 4" key="1">
    <citation type="journal article" date="2024" name="Nat. Commun.">
        <title>Phylogenomics reveals the evolutionary origins of lichenization in chlorophyte algae.</title>
        <authorList>
            <person name="Puginier C."/>
            <person name="Libourel C."/>
            <person name="Otte J."/>
            <person name="Skaloud P."/>
            <person name="Haon M."/>
            <person name="Grisel S."/>
            <person name="Petersen M."/>
            <person name="Berrin J.G."/>
            <person name="Delaux P.M."/>
            <person name="Dal Grande F."/>
            <person name="Keller J."/>
        </authorList>
    </citation>
    <scope>NUCLEOTIDE SEQUENCE [LARGE SCALE GENOMIC DNA]</scope>
    <source>
        <strain evidence="3 4">SAG 2523</strain>
    </source>
</reference>
<dbReference type="InterPro" id="IPR050121">
    <property type="entry name" value="Cytochrome_P450_monoxygenase"/>
</dbReference>
<sequence>MQAVAVADPYLIKEVLQCEDLDKRPNTGYWVVTKMMSAHGEPNLVSSESDKYWRSVRKTVAVAFSSAAMRENFSQISTAGAEMVQLLRKRDPKTSIDMFRGLLCVSVDVISRFGFKQNFGAVQSFGGGDGSHKFLDSLLIATKEAQEFLKKPYRQLFWFLPSVKKSYQTFKDFQSFMEKLVHDMQEAGTPADGDTTVSAQLLRCTDPDTSKPLTDKQLIPMASMVFWAGYDTSAVTMTWALYLIAQHPQVEAKLIAELEAHGLLATASNPTPPPPNFKQLAQLDYLSNIVQETQRLYPAVAFGTSRSCPTKDIHLDNGRLRIPRGTIVWVLTHSLQNSSSNWEQPDKFNPDRWDQPHADAAAAIPPKARPMVGHMEPHDSLDLDHPVNIAAGSRPGNYEAPQLRLTRISSNARSGELEQKLAKFNEEQSGDPNAPAPKRWMPFMDGRRSCVGQPLAKVAMASTLAQLYANFSLTLTEAMPDPAGMRKKETLALAVLHPGTGMHMHVQPRVPVKQQSS</sequence>
<name>A0AAW1TCH0_9CHLO</name>
<dbReference type="AlphaFoldDB" id="A0AAW1TCH0"/>
<dbReference type="GO" id="GO:0016705">
    <property type="term" value="F:oxidoreductase activity, acting on paired donors, with incorporation or reduction of molecular oxygen"/>
    <property type="evidence" value="ECO:0007669"/>
    <property type="project" value="InterPro"/>
</dbReference>
<dbReference type="PANTHER" id="PTHR24305">
    <property type="entry name" value="CYTOCHROME P450"/>
    <property type="match status" value="1"/>
</dbReference>
<organism evidence="3 4">
    <name type="scientific">Apatococcus fuscideae</name>
    <dbReference type="NCBI Taxonomy" id="2026836"/>
    <lineage>
        <taxon>Eukaryota</taxon>
        <taxon>Viridiplantae</taxon>
        <taxon>Chlorophyta</taxon>
        <taxon>core chlorophytes</taxon>
        <taxon>Trebouxiophyceae</taxon>
        <taxon>Chlorellales</taxon>
        <taxon>Chlorellaceae</taxon>
        <taxon>Apatococcus</taxon>
    </lineage>
</organism>
<dbReference type="InterPro" id="IPR036396">
    <property type="entry name" value="Cyt_P450_sf"/>
</dbReference>
<dbReference type="Proteomes" id="UP001485043">
    <property type="component" value="Unassembled WGS sequence"/>
</dbReference>
<dbReference type="Pfam" id="PF00067">
    <property type="entry name" value="p450"/>
    <property type="match status" value="2"/>
</dbReference>
<keyword evidence="4" id="KW-1185">Reference proteome</keyword>
<keyword evidence="2" id="KW-0479">Metal-binding</keyword>
<dbReference type="PANTHER" id="PTHR24305:SF166">
    <property type="entry name" value="CYTOCHROME P450 12A4, MITOCHONDRIAL-RELATED"/>
    <property type="match status" value="1"/>
</dbReference>
<proteinExistence type="inferred from homology"/>
<dbReference type="InterPro" id="IPR001128">
    <property type="entry name" value="Cyt_P450"/>
</dbReference>
<dbReference type="GO" id="GO:0005506">
    <property type="term" value="F:iron ion binding"/>
    <property type="evidence" value="ECO:0007669"/>
    <property type="project" value="InterPro"/>
</dbReference>
<keyword evidence="2" id="KW-0349">Heme</keyword>
<dbReference type="EMBL" id="JALJOV010000102">
    <property type="protein sequence ID" value="KAK9867199.1"/>
    <property type="molecule type" value="Genomic_DNA"/>
</dbReference>
<dbReference type="SUPFAM" id="SSF48264">
    <property type="entry name" value="Cytochrome P450"/>
    <property type="match status" value="1"/>
</dbReference>
<evidence type="ECO:0008006" key="5">
    <source>
        <dbReference type="Google" id="ProtNLM"/>
    </source>
</evidence>
<evidence type="ECO:0000313" key="4">
    <source>
        <dbReference type="Proteomes" id="UP001485043"/>
    </source>
</evidence>
<gene>
    <name evidence="3" type="ORF">WJX84_000798</name>
</gene>